<organism evidence="8 9">
    <name type="scientific">Tetradesmus obliquus</name>
    <name type="common">Green alga</name>
    <name type="synonym">Acutodesmus obliquus</name>
    <dbReference type="NCBI Taxonomy" id="3088"/>
    <lineage>
        <taxon>Eukaryota</taxon>
        <taxon>Viridiplantae</taxon>
        <taxon>Chlorophyta</taxon>
        <taxon>core chlorophytes</taxon>
        <taxon>Chlorophyceae</taxon>
        <taxon>CS clade</taxon>
        <taxon>Sphaeropleales</taxon>
        <taxon>Scenedesmaceae</taxon>
        <taxon>Tetradesmus</taxon>
    </lineage>
</organism>
<evidence type="ECO:0000256" key="3">
    <source>
        <dbReference type="ARBA" id="ARBA00022737"/>
    </source>
</evidence>
<keyword evidence="4 5" id="KW-0802">TPR repeat</keyword>
<feature type="compositionally biased region" description="Low complexity" evidence="6">
    <location>
        <begin position="207"/>
        <end position="228"/>
    </location>
</feature>
<evidence type="ECO:0000256" key="5">
    <source>
        <dbReference type="PROSITE-ProRule" id="PRU00339"/>
    </source>
</evidence>
<dbReference type="PANTHER" id="PTHR22904">
    <property type="entry name" value="TPR REPEAT CONTAINING PROTEIN"/>
    <property type="match status" value="1"/>
</dbReference>
<feature type="region of interest" description="Disordered" evidence="6">
    <location>
        <begin position="199"/>
        <end position="257"/>
    </location>
</feature>
<dbReference type="Pfam" id="PF17830">
    <property type="entry name" value="STI1-HOP_DP"/>
    <property type="match status" value="2"/>
</dbReference>
<feature type="compositionally biased region" description="Polar residues" evidence="6">
    <location>
        <begin position="229"/>
        <end position="242"/>
    </location>
</feature>
<dbReference type="Gene3D" id="1.10.260.100">
    <property type="match status" value="2"/>
</dbReference>
<feature type="repeat" description="TPR" evidence="5">
    <location>
        <begin position="399"/>
        <end position="432"/>
    </location>
</feature>
<dbReference type="EMBL" id="FNXT01000184">
    <property type="protein sequence ID" value="SZX61936.1"/>
    <property type="molecule type" value="Genomic_DNA"/>
</dbReference>
<dbReference type="SMART" id="SM00028">
    <property type="entry name" value="TPR"/>
    <property type="match status" value="9"/>
</dbReference>
<dbReference type="SUPFAM" id="SSF48452">
    <property type="entry name" value="TPR-like"/>
    <property type="match status" value="4"/>
</dbReference>
<keyword evidence="2" id="KW-0963">Cytoplasm</keyword>
<dbReference type="PROSITE" id="PS50293">
    <property type="entry name" value="TPR_REGION"/>
    <property type="match status" value="2"/>
</dbReference>
<dbReference type="InterPro" id="IPR011990">
    <property type="entry name" value="TPR-like_helical_dom_sf"/>
</dbReference>
<dbReference type="InterPro" id="IPR019734">
    <property type="entry name" value="TPR_rpt"/>
</dbReference>
<dbReference type="FunFam" id="1.25.40.10:FF:000010">
    <property type="entry name" value="Stress-induced phosphoprotein 1"/>
    <property type="match status" value="1"/>
</dbReference>
<dbReference type="GO" id="GO:0005737">
    <property type="term" value="C:cytoplasm"/>
    <property type="evidence" value="ECO:0007669"/>
    <property type="project" value="UniProtKB-SubCell"/>
</dbReference>
<name>A0A383VC52_TETOB</name>
<proteinExistence type="predicted"/>
<evidence type="ECO:0000256" key="1">
    <source>
        <dbReference type="ARBA" id="ARBA00004496"/>
    </source>
</evidence>
<evidence type="ECO:0000313" key="9">
    <source>
        <dbReference type="Proteomes" id="UP000256970"/>
    </source>
</evidence>
<dbReference type="Proteomes" id="UP000256970">
    <property type="component" value="Unassembled WGS sequence"/>
</dbReference>
<dbReference type="FunFam" id="1.10.260.100:FF:000002">
    <property type="entry name" value="Stress-induced-phosphoprotein 1 (Hsp70/Hsp90-organizing)"/>
    <property type="match status" value="1"/>
</dbReference>
<sequence>MADALKAKGNAAFSSGNYEEAIKFFSEAIELDPSNHVLYSNRSAAEASLQQYSKALKDAKKCVELKPDWAKGYSRLGAAYYGLQEWEEAVKAYEDGLHIDPNNQQMQSALNDAMSAKNRPPAGGGLFGPDALMRLAMDSRTRHLMDDKEFQGMLQGLMANPSMIGAHLNDPRMQLALEVMLGLKVAGNKGDVFDGAADAAAAEEGEAQSRPQQPAAAAAASKAAEPQQGGSSSSKAAEQQPAQPGPEVEMSEEDAAAAANKKEALALKAQGNELYKARKFDEAIEAYNKALELYDGDVSFLTNRAAVHFEKGDYEAAIKDCDTAVEKGRELRADYALIARALARKGTALVKLGRLEEAVGVFNKSLTEHRTADTLKKLNEAEKTLKEQKEAAYVDMEASTKEKDLGNAAFKEARYPEAVAHYNEALKRGPPKVNPEAHKLYSNLAACYTKLGAYPEGLKAADRCVELAPDFVKGYSRKGAQCVELAPDFVKGYSRKGALQFFMKEYEKAMATYEAGLLHEPDNAELKEGIMRCLQAIDRIAHGDASEEEIKDRQARAMADPDVQNILMDPIMRQVLDDFQTDPRAARHHLQNPEIHRKISKLVSAGIIQLR</sequence>
<keyword evidence="3" id="KW-0677">Repeat</keyword>
<dbReference type="Pfam" id="PF13181">
    <property type="entry name" value="TPR_8"/>
    <property type="match status" value="1"/>
</dbReference>
<evidence type="ECO:0000259" key="7">
    <source>
        <dbReference type="SMART" id="SM00727"/>
    </source>
</evidence>
<protein>
    <recommendedName>
        <fullName evidence="7">STI1 domain-containing protein</fullName>
    </recommendedName>
</protein>
<feature type="repeat" description="TPR" evidence="5">
    <location>
        <begin position="264"/>
        <end position="297"/>
    </location>
</feature>
<dbReference type="Pfam" id="PF00515">
    <property type="entry name" value="TPR_1"/>
    <property type="match status" value="2"/>
</dbReference>
<evidence type="ECO:0000256" key="2">
    <source>
        <dbReference type="ARBA" id="ARBA00022490"/>
    </source>
</evidence>
<dbReference type="STRING" id="3088.A0A383VC52"/>
<feature type="repeat" description="TPR" evidence="5">
    <location>
        <begin position="490"/>
        <end position="523"/>
    </location>
</feature>
<feature type="repeat" description="TPR" evidence="5">
    <location>
        <begin position="438"/>
        <end position="471"/>
    </location>
</feature>
<dbReference type="AlphaFoldDB" id="A0A383VC52"/>
<feature type="domain" description="STI1" evidence="7">
    <location>
        <begin position="560"/>
        <end position="599"/>
    </location>
</feature>
<dbReference type="FunFam" id="1.25.40.10:FF:000020">
    <property type="entry name" value="Stress-induced phosphoprotein 1"/>
    <property type="match status" value="1"/>
</dbReference>
<feature type="repeat" description="TPR" evidence="5">
    <location>
        <begin position="2"/>
        <end position="35"/>
    </location>
</feature>
<dbReference type="Gene3D" id="1.25.40.10">
    <property type="entry name" value="Tetratricopeptide repeat domain"/>
    <property type="match status" value="4"/>
</dbReference>
<reference evidence="8 9" key="1">
    <citation type="submission" date="2016-10" db="EMBL/GenBank/DDBJ databases">
        <authorList>
            <person name="Cai Z."/>
        </authorList>
    </citation>
    <scope>NUCLEOTIDE SEQUENCE [LARGE SCALE GENOMIC DNA]</scope>
</reference>
<dbReference type="InterPro" id="IPR006636">
    <property type="entry name" value="STI1_HS-bd"/>
</dbReference>
<comment type="subcellular location">
    <subcellularLocation>
        <location evidence="1">Cytoplasm</location>
    </subcellularLocation>
</comment>
<evidence type="ECO:0000313" key="8">
    <source>
        <dbReference type="EMBL" id="SZX61936.1"/>
    </source>
</evidence>
<dbReference type="PANTHER" id="PTHR22904:SF533">
    <property type="entry name" value="HSP70-HSP90 ORGANIZING PROTEIN 3"/>
    <property type="match status" value="1"/>
</dbReference>
<dbReference type="GO" id="GO:0051879">
    <property type="term" value="F:Hsp90 protein binding"/>
    <property type="evidence" value="ECO:0007669"/>
    <property type="project" value="TreeGrafter"/>
</dbReference>
<dbReference type="PROSITE" id="PS50005">
    <property type="entry name" value="TPR"/>
    <property type="match status" value="6"/>
</dbReference>
<evidence type="ECO:0000256" key="6">
    <source>
        <dbReference type="SAM" id="MobiDB-lite"/>
    </source>
</evidence>
<feature type="domain" description="STI1" evidence="7">
    <location>
        <begin position="138"/>
        <end position="177"/>
    </location>
</feature>
<dbReference type="Pfam" id="PF13432">
    <property type="entry name" value="TPR_16"/>
    <property type="match status" value="2"/>
</dbReference>
<gene>
    <name evidence="8" type="ORF">BQ4739_LOCUS2487</name>
</gene>
<dbReference type="SMART" id="SM00727">
    <property type="entry name" value="STI1"/>
    <property type="match status" value="2"/>
</dbReference>
<feature type="repeat" description="TPR" evidence="5">
    <location>
        <begin position="70"/>
        <end position="103"/>
    </location>
</feature>
<evidence type="ECO:0000256" key="4">
    <source>
        <dbReference type="ARBA" id="ARBA00022803"/>
    </source>
</evidence>
<accession>A0A383VC52</accession>
<keyword evidence="9" id="KW-1185">Reference proteome</keyword>
<dbReference type="InterPro" id="IPR041243">
    <property type="entry name" value="STI1/HOP_DP"/>
</dbReference>